<sequence>MNISKLFEMQRVLDERIVKEKGLEGQDMLPQKILALQVELGECANEWRGFKFWSVEWEPRTSKHTECKKCYEGYVITKDTRKKLTISNEKCPHCMGKGYRKSNPLLEEYIDCLHFILSIGISLDYLDSVPALNRNIYTFKYETVTKQFTKIFALVGKFGCWEQLGSNYLRIVMLFGGLGEMLGFTWEQIEEAYLAKNQVNHERQSTGY</sequence>
<dbReference type="CDD" id="cd11527">
    <property type="entry name" value="NTP-PPase_dUTPase"/>
    <property type="match status" value="1"/>
</dbReference>
<dbReference type="Proteomes" id="UP000608071">
    <property type="component" value="Unassembled WGS sequence"/>
</dbReference>
<protein>
    <submittedName>
        <fullName evidence="1">dUTP diphosphatase</fullName>
    </submittedName>
</protein>
<dbReference type="InterPro" id="IPR014871">
    <property type="entry name" value="dUTPase/dCTP_pyrophosphatase"/>
</dbReference>
<dbReference type="InterPro" id="IPR016947">
    <property type="entry name" value="UCP030140"/>
</dbReference>
<dbReference type="EMBL" id="JACSQL010000002">
    <property type="protein sequence ID" value="MBD7967729.1"/>
    <property type="molecule type" value="Genomic_DNA"/>
</dbReference>
<evidence type="ECO:0000313" key="2">
    <source>
        <dbReference type="Proteomes" id="UP000608071"/>
    </source>
</evidence>
<name>A0ABR8SWL9_9BACL</name>
<dbReference type="Pfam" id="PF08761">
    <property type="entry name" value="dUTPase_2"/>
    <property type="match status" value="2"/>
</dbReference>
<dbReference type="PIRSF" id="PIRSF030140">
    <property type="entry name" value="UCP030140"/>
    <property type="match status" value="1"/>
</dbReference>
<dbReference type="RefSeq" id="WP_191798970.1">
    <property type="nucleotide sequence ID" value="NZ_JACSQL010000002.1"/>
</dbReference>
<reference evidence="1 2" key="1">
    <citation type="submission" date="2020-08" db="EMBL/GenBank/DDBJ databases">
        <title>A Genomic Blueprint of the Chicken Gut Microbiome.</title>
        <authorList>
            <person name="Gilroy R."/>
            <person name="Ravi A."/>
            <person name="Getino M."/>
            <person name="Pursley I."/>
            <person name="Horton D.L."/>
            <person name="Alikhan N.-F."/>
            <person name="Baker D."/>
            <person name="Gharbi K."/>
            <person name="Hall N."/>
            <person name="Watson M."/>
            <person name="Adriaenssens E.M."/>
            <person name="Foster-Nyarko E."/>
            <person name="Jarju S."/>
            <person name="Secka A."/>
            <person name="Antonio M."/>
            <person name="Oren A."/>
            <person name="Chaudhuri R."/>
            <person name="La Ragione R.M."/>
            <person name="Hildebrand F."/>
            <person name="Pallen M.J."/>
        </authorList>
    </citation>
    <scope>NUCLEOTIDE SEQUENCE [LARGE SCALE GENOMIC DNA]</scope>
    <source>
        <strain evidence="1 2">Sa2BVA9</strain>
    </source>
</reference>
<evidence type="ECO:0000313" key="1">
    <source>
        <dbReference type="EMBL" id="MBD7967729.1"/>
    </source>
</evidence>
<accession>A0ABR8SWL9</accession>
<keyword evidence="2" id="KW-1185">Reference proteome</keyword>
<dbReference type="Gene3D" id="1.10.4010.10">
    <property type="entry name" value="Type II deoxyuridine triphosphatase"/>
    <property type="match status" value="1"/>
</dbReference>
<gene>
    <name evidence="1" type="ORF">H9647_06625</name>
</gene>
<dbReference type="SUPFAM" id="SSF101386">
    <property type="entry name" value="all-alpha NTP pyrophosphatases"/>
    <property type="match status" value="1"/>
</dbReference>
<organism evidence="1 2">
    <name type="scientific">Paenibacillus gallinarum</name>
    <dbReference type="NCBI Taxonomy" id="2762232"/>
    <lineage>
        <taxon>Bacteria</taxon>
        <taxon>Bacillati</taxon>
        <taxon>Bacillota</taxon>
        <taxon>Bacilli</taxon>
        <taxon>Bacillales</taxon>
        <taxon>Paenibacillaceae</taxon>
        <taxon>Paenibacillus</taxon>
    </lineage>
</organism>
<comment type="caution">
    <text evidence="1">The sequence shown here is derived from an EMBL/GenBank/DDBJ whole genome shotgun (WGS) entry which is preliminary data.</text>
</comment>
<proteinExistence type="predicted"/>